<evidence type="ECO:0000313" key="9">
    <source>
        <dbReference type="EMBL" id="GAJ03402.1"/>
    </source>
</evidence>
<sequence length="109" mass="11824">IFKRRISQDIISKALTVITLSLGLVITMTILLSCIEGEDFIKVLFEVVSAFGTVGLSTGITSSLSIAGKIIIIITMFTGRIGPLGLALALIQKREPEMIRYPEEKIMVG</sequence>
<dbReference type="GO" id="GO:0030001">
    <property type="term" value="P:metal ion transport"/>
    <property type="evidence" value="ECO:0007669"/>
    <property type="project" value="UniProtKB-ARBA"/>
</dbReference>
<reference evidence="9" key="1">
    <citation type="journal article" date="2014" name="Front. Microbiol.">
        <title>High frequency of phylogenetically diverse reductive dehalogenase-homologous genes in deep subseafloor sedimentary metagenomes.</title>
        <authorList>
            <person name="Kawai M."/>
            <person name="Futagami T."/>
            <person name="Toyoda A."/>
            <person name="Takaki Y."/>
            <person name="Nishi S."/>
            <person name="Hori S."/>
            <person name="Arai W."/>
            <person name="Tsubouchi T."/>
            <person name="Morono Y."/>
            <person name="Uchiyama I."/>
            <person name="Ito T."/>
            <person name="Fujiyama A."/>
            <person name="Inagaki F."/>
            <person name="Takami H."/>
        </authorList>
    </citation>
    <scope>NUCLEOTIDE SEQUENCE</scope>
    <source>
        <strain evidence="9">Expedition CK06-06</strain>
    </source>
</reference>
<keyword evidence="5 8" id="KW-1133">Transmembrane helix</keyword>
<feature type="transmembrane region" description="Helical" evidence="8">
    <location>
        <begin position="44"/>
        <end position="64"/>
    </location>
</feature>
<dbReference type="GO" id="GO:0005886">
    <property type="term" value="C:plasma membrane"/>
    <property type="evidence" value="ECO:0007669"/>
    <property type="project" value="UniProtKB-SubCell"/>
</dbReference>
<dbReference type="AlphaFoldDB" id="X1UIK3"/>
<evidence type="ECO:0000256" key="4">
    <source>
        <dbReference type="ARBA" id="ARBA00022692"/>
    </source>
</evidence>
<proteinExistence type="predicted"/>
<comment type="subcellular location">
    <subcellularLocation>
        <location evidence="1">Cell membrane</location>
        <topology evidence="1">Multi-pass membrane protein</topology>
    </subcellularLocation>
</comment>
<evidence type="ECO:0000256" key="3">
    <source>
        <dbReference type="ARBA" id="ARBA00022475"/>
    </source>
</evidence>
<evidence type="ECO:0000256" key="2">
    <source>
        <dbReference type="ARBA" id="ARBA00022448"/>
    </source>
</evidence>
<evidence type="ECO:0000256" key="1">
    <source>
        <dbReference type="ARBA" id="ARBA00004651"/>
    </source>
</evidence>
<dbReference type="EMBL" id="BARW01030138">
    <property type="protein sequence ID" value="GAJ03402.1"/>
    <property type="molecule type" value="Genomic_DNA"/>
</dbReference>
<dbReference type="GO" id="GO:0008324">
    <property type="term" value="F:monoatomic cation transmembrane transporter activity"/>
    <property type="evidence" value="ECO:0007669"/>
    <property type="project" value="InterPro"/>
</dbReference>
<keyword evidence="4 8" id="KW-0812">Transmembrane</keyword>
<gene>
    <name evidence="9" type="ORF">S12H4_48256</name>
</gene>
<keyword evidence="7 8" id="KW-0472">Membrane</keyword>
<dbReference type="PANTHER" id="PTHR32024">
    <property type="entry name" value="TRK SYSTEM POTASSIUM UPTAKE PROTEIN TRKG-RELATED"/>
    <property type="match status" value="1"/>
</dbReference>
<feature type="non-terminal residue" evidence="9">
    <location>
        <position position="1"/>
    </location>
</feature>
<keyword evidence="6" id="KW-0406">Ion transport</keyword>
<keyword evidence="2" id="KW-0813">Transport</keyword>
<dbReference type="Pfam" id="PF02386">
    <property type="entry name" value="TrkH"/>
    <property type="match status" value="1"/>
</dbReference>
<name>X1UIK3_9ZZZZ</name>
<organism evidence="9">
    <name type="scientific">marine sediment metagenome</name>
    <dbReference type="NCBI Taxonomy" id="412755"/>
    <lineage>
        <taxon>unclassified sequences</taxon>
        <taxon>metagenomes</taxon>
        <taxon>ecological metagenomes</taxon>
    </lineage>
</organism>
<dbReference type="InterPro" id="IPR003445">
    <property type="entry name" value="Cat_transpt"/>
</dbReference>
<evidence type="ECO:0000256" key="5">
    <source>
        <dbReference type="ARBA" id="ARBA00022989"/>
    </source>
</evidence>
<evidence type="ECO:0000256" key="8">
    <source>
        <dbReference type="SAM" id="Phobius"/>
    </source>
</evidence>
<accession>X1UIK3</accession>
<feature type="transmembrane region" description="Helical" evidence="8">
    <location>
        <begin position="70"/>
        <end position="91"/>
    </location>
</feature>
<evidence type="ECO:0000256" key="7">
    <source>
        <dbReference type="ARBA" id="ARBA00023136"/>
    </source>
</evidence>
<evidence type="ECO:0000256" key="6">
    <source>
        <dbReference type="ARBA" id="ARBA00023065"/>
    </source>
</evidence>
<evidence type="ECO:0008006" key="10">
    <source>
        <dbReference type="Google" id="ProtNLM"/>
    </source>
</evidence>
<protein>
    <recommendedName>
        <fullName evidence="10">Trk family potassium uptake protein</fullName>
    </recommendedName>
</protein>
<comment type="caution">
    <text evidence="9">The sequence shown here is derived from an EMBL/GenBank/DDBJ whole genome shotgun (WGS) entry which is preliminary data.</text>
</comment>
<keyword evidence="3" id="KW-1003">Cell membrane</keyword>
<dbReference type="PANTHER" id="PTHR32024:SF1">
    <property type="entry name" value="KTR SYSTEM POTASSIUM UPTAKE PROTEIN B"/>
    <property type="match status" value="1"/>
</dbReference>
<feature type="transmembrane region" description="Helical" evidence="8">
    <location>
        <begin position="14"/>
        <end position="32"/>
    </location>
</feature>